<dbReference type="AlphaFoldDB" id="A0A929RX33"/>
<evidence type="ECO:0000313" key="2">
    <source>
        <dbReference type="EMBL" id="MBF0970149.1"/>
    </source>
</evidence>
<feature type="transmembrane region" description="Helical" evidence="1">
    <location>
        <begin position="103"/>
        <end position="123"/>
    </location>
</feature>
<gene>
    <name evidence="2" type="ORF">HXK21_03775</name>
</gene>
<name>A0A929RX33_9BACT</name>
<comment type="caution">
    <text evidence="2">The sequence shown here is derived from an EMBL/GenBank/DDBJ whole genome shotgun (WGS) entry which is preliminary data.</text>
</comment>
<feature type="transmembrane region" description="Helical" evidence="1">
    <location>
        <begin position="34"/>
        <end position="62"/>
    </location>
</feature>
<feature type="transmembrane region" description="Helical" evidence="1">
    <location>
        <begin position="129"/>
        <end position="151"/>
    </location>
</feature>
<dbReference type="EMBL" id="JABZGR010000007">
    <property type="protein sequence ID" value="MBF0970149.1"/>
    <property type="molecule type" value="Genomic_DNA"/>
</dbReference>
<accession>A0A929RX33</accession>
<proteinExistence type="predicted"/>
<reference evidence="2" key="1">
    <citation type="submission" date="2020-04" db="EMBL/GenBank/DDBJ databases">
        <title>Deep metagenomics examines the oral microbiome during advanced dental caries in children, revealing novel taxa and co-occurrences with host molecules.</title>
        <authorList>
            <person name="Baker J.L."/>
            <person name="Morton J.T."/>
            <person name="Dinis M."/>
            <person name="Alvarez R."/>
            <person name="Tran N.C."/>
            <person name="Knight R."/>
            <person name="Edlund A."/>
        </authorList>
    </citation>
    <scope>NUCLEOTIDE SEQUENCE</scope>
    <source>
        <strain evidence="2">JCVI_34_bin.1</strain>
    </source>
</reference>
<feature type="transmembrane region" description="Helical" evidence="1">
    <location>
        <begin position="68"/>
        <end position="91"/>
    </location>
</feature>
<keyword evidence="1" id="KW-0472">Membrane</keyword>
<evidence type="ECO:0000256" key="1">
    <source>
        <dbReference type="SAM" id="Phobius"/>
    </source>
</evidence>
<protein>
    <submittedName>
        <fullName evidence="2">Uncharacterized protein</fullName>
    </submittedName>
</protein>
<sequence>MKDSHRAGLDWQNLCINTTFDFIFLKQITKPLRWLLVLPMGLLTILLTQATLNLIAQIILMLTHYNDIVALLSAGIMWAIQYALAIIVMTATAPVTSRQKFKLGCLFSVFLWLLAASSTYLIFKSLNTQFVISRLLCISLSAAIGLSYGLYRIKTRINQHKDFCLRL</sequence>
<keyword evidence="1" id="KW-1133">Transmembrane helix</keyword>
<dbReference type="Proteomes" id="UP000704068">
    <property type="component" value="Unassembled WGS sequence"/>
</dbReference>
<keyword evidence="1" id="KW-0812">Transmembrane</keyword>
<dbReference type="RefSeq" id="WP_296089725.1">
    <property type="nucleotide sequence ID" value="NZ_CAUOSC010000005.1"/>
</dbReference>
<evidence type="ECO:0000313" key="3">
    <source>
        <dbReference type="Proteomes" id="UP000704068"/>
    </source>
</evidence>
<organism evidence="2 3">
    <name type="scientific">Alloprevotella tannerae</name>
    <dbReference type="NCBI Taxonomy" id="76122"/>
    <lineage>
        <taxon>Bacteria</taxon>
        <taxon>Pseudomonadati</taxon>
        <taxon>Bacteroidota</taxon>
        <taxon>Bacteroidia</taxon>
        <taxon>Bacteroidales</taxon>
        <taxon>Prevotellaceae</taxon>
        <taxon>Alloprevotella</taxon>
    </lineage>
</organism>